<proteinExistence type="predicted"/>
<sequence>MAEDGWMDVDEPAVEGSSPVVPVQKPIEIPAATGNYEIVYPAEPQPSNTVALPGKHGDGVINVVYKDLSGLSRPALLELCKEYKLGLAGKKHELKNKIIRFSESKADWQSLLPGARRTHRGVQDGGIIKKKSLKGNHVASDSSSSKKPKKLKSSVVRRNELMGLPPNAPPGTQLYSTERSKDMRTLEEKAALLHWAHEFRETHPFIPREEIIRRKKAREEAREREKAVSAAAVANYMQSLENKVDTLVAALQSLTTGGSPLSSTVLEQLPAILNVSPTKPPLAMSIQPAVPLPQTLSGSSHADLAVAQPAAAGMRSAAAVNEPTTASPSSNHTATPSLCSSTNRNTHLAADQAVGLSSNRNVTSPSVASQATNTLRIGHGQVIQYNYKTDVKEFWQFSFAGCITRLVRVWDDERPEWDPMDCGKNLLQINGVPIALRYWHGVFSGQKGSTTWSWLKKQWGEWRYVAESFYSGTPDEFWAEFADKDGNELPWSTVIGQLRASRTQREERLAEQAKAEYGARFFTVFVNNRGKTLTKNHAIARHYLALKNPST</sequence>
<feature type="region of interest" description="Disordered" evidence="1">
    <location>
        <begin position="132"/>
        <end position="154"/>
    </location>
</feature>
<keyword evidence="3" id="KW-1185">Reference proteome</keyword>
<feature type="compositionally biased region" description="Polar residues" evidence="1">
    <location>
        <begin position="322"/>
        <end position="342"/>
    </location>
</feature>
<dbReference type="AlphaFoldDB" id="A0AA38NVL9"/>
<dbReference type="Proteomes" id="UP001163846">
    <property type="component" value="Unassembled WGS sequence"/>
</dbReference>
<reference evidence="2" key="1">
    <citation type="submission" date="2022-08" db="EMBL/GenBank/DDBJ databases">
        <authorList>
            <consortium name="DOE Joint Genome Institute"/>
            <person name="Min B."/>
            <person name="Riley R."/>
            <person name="Sierra-Patev S."/>
            <person name="Naranjo-Ortiz M."/>
            <person name="Looney B."/>
            <person name="Konkel Z."/>
            <person name="Slot J.C."/>
            <person name="Sakamoto Y."/>
            <person name="Steenwyk J.L."/>
            <person name="Rokas A."/>
            <person name="Carro J."/>
            <person name="Camarero S."/>
            <person name="Ferreira P."/>
            <person name="Molpeceres G."/>
            <person name="Ruiz-Duenas F.J."/>
            <person name="Serrano A."/>
            <person name="Henrissat B."/>
            <person name="Drula E."/>
            <person name="Hughes K.W."/>
            <person name="Mata J.L."/>
            <person name="Ishikawa N.K."/>
            <person name="Vargas-Isla R."/>
            <person name="Ushijima S."/>
            <person name="Smith C.A."/>
            <person name="Ahrendt S."/>
            <person name="Andreopoulos W."/>
            <person name="He G."/>
            <person name="Labutti K."/>
            <person name="Lipzen A."/>
            <person name="Ng V."/>
            <person name="Sandor L."/>
            <person name="Barry K."/>
            <person name="Martinez A.T."/>
            <person name="Xiao Y."/>
            <person name="Gibbons J.G."/>
            <person name="Terashima K."/>
            <person name="Hibbett D.S."/>
            <person name="Grigoriev I.V."/>
        </authorList>
    </citation>
    <scope>NUCLEOTIDE SEQUENCE</scope>
    <source>
        <strain evidence="2">TFB9207</strain>
    </source>
</reference>
<accession>A0AA38NVL9</accession>
<comment type="caution">
    <text evidence="2">The sequence shown here is derived from an EMBL/GenBank/DDBJ whole genome shotgun (WGS) entry which is preliminary data.</text>
</comment>
<name>A0AA38NVL9_9AGAR</name>
<evidence type="ECO:0000313" key="2">
    <source>
        <dbReference type="EMBL" id="KAJ3831453.1"/>
    </source>
</evidence>
<protein>
    <recommendedName>
        <fullName evidence="4">SAP domain-containing protein</fullName>
    </recommendedName>
</protein>
<evidence type="ECO:0000313" key="3">
    <source>
        <dbReference type="Proteomes" id="UP001163846"/>
    </source>
</evidence>
<feature type="region of interest" description="Disordered" evidence="1">
    <location>
        <begin position="317"/>
        <end position="342"/>
    </location>
</feature>
<organism evidence="2 3">
    <name type="scientific">Lentinula raphanica</name>
    <dbReference type="NCBI Taxonomy" id="153919"/>
    <lineage>
        <taxon>Eukaryota</taxon>
        <taxon>Fungi</taxon>
        <taxon>Dikarya</taxon>
        <taxon>Basidiomycota</taxon>
        <taxon>Agaricomycotina</taxon>
        <taxon>Agaricomycetes</taxon>
        <taxon>Agaricomycetidae</taxon>
        <taxon>Agaricales</taxon>
        <taxon>Marasmiineae</taxon>
        <taxon>Omphalotaceae</taxon>
        <taxon>Lentinula</taxon>
    </lineage>
</organism>
<evidence type="ECO:0000256" key="1">
    <source>
        <dbReference type="SAM" id="MobiDB-lite"/>
    </source>
</evidence>
<dbReference type="EMBL" id="MU807457">
    <property type="protein sequence ID" value="KAJ3831453.1"/>
    <property type="molecule type" value="Genomic_DNA"/>
</dbReference>
<gene>
    <name evidence="2" type="ORF">F5878DRAFT_729651</name>
</gene>
<evidence type="ECO:0008006" key="4">
    <source>
        <dbReference type="Google" id="ProtNLM"/>
    </source>
</evidence>